<protein>
    <submittedName>
        <fullName evidence="3">Regulator of sirC expression, contains transglutaminase-like and TPR domains</fullName>
    </submittedName>
</protein>
<reference evidence="3 4" key="1">
    <citation type="submission" date="2017-04" db="EMBL/GenBank/DDBJ databases">
        <authorList>
            <person name="Afonso C.L."/>
            <person name="Miller P.J."/>
            <person name="Scott M.A."/>
            <person name="Spackman E."/>
            <person name="Goraichik I."/>
            <person name="Dimitrov K.M."/>
            <person name="Suarez D.L."/>
            <person name="Swayne D.E."/>
        </authorList>
    </citation>
    <scope>NUCLEOTIDE SEQUENCE [LARGE SCALE GENOMIC DNA]</scope>
    <source>
        <strain evidence="3 4">USBA 355</strain>
    </source>
</reference>
<dbReference type="STRING" id="560819.SAMN05428998_104157"/>
<dbReference type="PANTHER" id="PTHR31350">
    <property type="entry name" value="SI:DKEY-261L7.2"/>
    <property type="match status" value="1"/>
</dbReference>
<dbReference type="InterPro" id="IPR032698">
    <property type="entry name" value="SirB1_N"/>
</dbReference>
<sequence>MSWSPASGRDELERRLRRVGGQDDREIDLAGTALLLAALEAPQQPIERYSHHLSLLARDTADLGGEAAGAGDLEARAAALRAVLVGRYEYAGDEETYDDLQNANLMRVIDRRRGLPVALAILWLHAARAQGWEAEGVNFPGHFLIRLQCGSRRLILDPFRSGDPLGPQALRQLLKAVRGEAAELAPEHYAACGNREILLRLQNNIKVRRLREGALVRALEAVESMLLLDPAEGPLWREAGLLHMRLDNLRAAIFAFDNFLELAAGDPRRGEVATLLARLRARLN</sequence>
<gene>
    <name evidence="3" type="ORF">SAMN05428998_104157</name>
</gene>
<evidence type="ECO:0000256" key="1">
    <source>
        <dbReference type="ARBA" id="ARBA00007100"/>
    </source>
</evidence>
<dbReference type="Pfam" id="PF13371">
    <property type="entry name" value="TPR_9"/>
    <property type="match status" value="1"/>
</dbReference>
<dbReference type="RefSeq" id="WP_218822788.1">
    <property type="nucleotide sequence ID" value="NZ_FWZX01000004.1"/>
</dbReference>
<dbReference type="Gene3D" id="1.25.40.10">
    <property type="entry name" value="Tetratricopeptide repeat domain"/>
    <property type="match status" value="1"/>
</dbReference>
<dbReference type="PANTHER" id="PTHR31350:SF21">
    <property type="entry name" value="F-BOX ONLY PROTEIN 21"/>
    <property type="match status" value="1"/>
</dbReference>
<feature type="domain" description="Protein SirB1 N-terminal" evidence="2">
    <location>
        <begin position="72"/>
        <end position="202"/>
    </location>
</feature>
<accession>A0A1Y6BFP0</accession>
<evidence type="ECO:0000259" key="2">
    <source>
        <dbReference type="Pfam" id="PF13369"/>
    </source>
</evidence>
<dbReference type="Pfam" id="PF13369">
    <property type="entry name" value="Transglut_core2"/>
    <property type="match status" value="1"/>
</dbReference>
<dbReference type="SUPFAM" id="SSF48452">
    <property type="entry name" value="TPR-like"/>
    <property type="match status" value="1"/>
</dbReference>
<organism evidence="3 4">
    <name type="scientific">Tistlia consotensis USBA 355</name>
    <dbReference type="NCBI Taxonomy" id="560819"/>
    <lineage>
        <taxon>Bacteria</taxon>
        <taxon>Pseudomonadati</taxon>
        <taxon>Pseudomonadota</taxon>
        <taxon>Alphaproteobacteria</taxon>
        <taxon>Rhodospirillales</taxon>
        <taxon>Rhodovibrionaceae</taxon>
        <taxon>Tistlia</taxon>
    </lineage>
</organism>
<keyword evidence="4" id="KW-1185">Reference proteome</keyword>
<dbReference type="InterPro" id="IPR011990">
    <property type="entry name" value="TPR-like_helical_dom_sf"/>
</dbReference>
<name>A0A1Y6BFP0_9PROT</name>
<evidence type="ECO:0000313" key="4">
    <source>
        <dbReference type="Proteomes" id="UP000192917"/>
    </source>
</evidence>
<proteinExistence type="inferred from homology"/>
<dbReference type="Proteomes" id="UP000192917">
    <property type="component" value="Unassembled WGS sequence"/>
</dbReference>
<evidence type="ECO:0000313" key="3">
    <source>
        <dbReference type="EMBL" id="SMF08730.1"/>
    </source>
</evidence>
<comment type="similarity">
    <text evidence="1">Belongs to the UPF0162 family.</text>
</comment>
<dbReference type="AlphaFoldDB" id="A0A1Y6BFP0"/>
<dbReference type="EMBL" id="FWZX01000004">
    <property type="protein sequence ID" value="SMF08730.1"/>
    <property type="molecule type" value="Genomic_DNA"/>
</dbReference>